<dbReference type="AlphaFoldDB" id="W1J9B0"/>
<protein>
    <recommendedName>
        <fullName evidence="1">Tn3 transposase DDE domain-containing protein</fullName>
    </recommendedName>
</protein>
<reference evidence="2 3" key="1">
    <citation type="submission" date="2013-11" db="EMBL/GenBank/DDBJ databases">
        <title>Draft genome sequence and annotation of the entomopathogenic bacterium, Xenorhabdus cabanillasi strain JM26.</title>
        <authorList>
            <person name="Gualtieri M."/>
            <person name="Ogier J.C."/>
            <person name="Pages S."/>
            <person name="Givaudan A."/>
            <person name="Gaudriault S."/>
        </authorList>
    </citation>
    <scope>NUCLEOTIDE SEQUENCE [LARGE SCALE GENOMIC DNA]</scope>
    <source>
        <strain evidence="2 3">JM26</strain>
    </source>
</reference>
<accession>W1J9B0</accession>
<evidence type="ECO:0000259" key="1">
    <source>
        <dbReference type="Pfam" id="PF01526"/>
    </source>
</evidence>
<comment type="caution">
    <text evidence="2">The sequence shown here is derived from an EMBL/GenBank/DDBJ whole genome shotgun (WGS) entry which is preliminary data.</text>
</comment>
<organism evidence="2 3">
    <name type="scientific">Xenorhabdus cabanillasii JM26</name>
    <dbReference type="NCBI Taxonomy" id="1427517"/>
    <lineage>
        <taxon>Bacteria</taxon>
        <taxon>Pseudomonadati</taxon>
        <taxon>Pseudomonadota</taxon>
        <taxon>Gammaproteobacteria</taxon>
        <taxon>Enterobacterales</taxon>
        <taxon>Morganellaceae</taxon>
        <taxon>Xenorhabdus</taxon>
    </lineage>
</organism>
<evidence type="ECO:0000313" key="3">
    <source>
        <dbReference type="Proteomes" id="UP000019197"/>
    </source>
</evidence>
<dbReference type="Pfam" id="PF01526">
    <property type="entry name" value="DDE_Tnp_Tn3"/>
    <property type="match status" value="1"/>
</dbReference>
<dbReference type="EMBL" id="CBXE010000257">
    <property type="protein sequence ID" value="CDL86426.1"/>
    <property type="molecule type" value="Genomic_DNA"/>
</dbReference>
<dbReference type="Proteomes" id="UP000019197">
    <property type="component" value="Unassembled WGS sequence"/>
</dbReference>
<proteinExistence type="predicted"/>
<feature type="domain" description="Tn3 transposase DDE" evidence="1">
    <location>
        <begin position="2"/>
        <end position="54"/>
    </location>
</feature>
<sequence>MLALHLLQISLVYVNTLMIQQVLNEPNWLSRMKREDFRALTPLIYSHVNPYGIFELDMNTRLPIEVAA</sequence>
<evidence type="ECO:0000313" key="2">
    <source>
        <dbReference type="EMBL" id="CDL86426.1"/>
    </source>
</evidence>
<dbReference type="InterPro" id="IPR002513">
    <property type="entry name" value="Tn3_Tnp_DDE_dom"/>
</dbReference>
<gene>
    <name evidence="2" type="ORF">XCR1_330003</name>
</gene>
<dbReference type="GO" id="GO:0004803">
    <property type="term" value="F:transposase activity"/>
    <property type="evidence" value="ECO:0007669"/>
    <property type="project" value="InterPro"/>
</dbReference>
<name>W1J9B0_9GAMM</name>
<dbReference type="GO" id="GO:0006313">
    <property type="term" value="P:DNA transposition"/>
    <property type="evidence" value="ECO:0007669"/>
    <property type="project" value="InterPro"/>
</dbReference>